<proteinExistence type="predicted"/>
<organism evidence="2 3">
    <name type="scientific">Plectus sambesii</name>
    <dbReference type="NCBI Taxonomy" id="2011161"/>
    <lineage>
        <taxon>Eukaryota</taxon>
        <taxon>Metazoa</taxon>
        <taxon>Ecdysozoa</taxon>
        <taxon>Nematoda</taxon>
        <taxon>Chromadorea</taxon>
        <taxon>Plectida</taxon>
        <taxon>Plectina</taxon>
        <taxon>Plectoidea</taxon>
        <taxon>Plectidae</taxon>
        <taxon>Plectus</taxon>
    </lineage>
</organism>
<evidence type="ECO:0000313" key="2">
    <source>
        <dbReference type="Proteomes" id="UP000887566"/>
    </source>
</evidence>
<dbReference type="Proteomes" id="UP000887566">
    <property type="component" value="Unplaced"/>
</dbReference>
<feature type="compositionally biased region" description="Gly residues" evidence="1">
    <location>
        <begin position="17"/>
        <end position="33"/>
    </location>
</feature>
<dbReference type="WBParaSite" id="PSAMB.scaffold1043size36730.g10571.t1">
    <property type="protein sequence ID" value="PSAMB.scaffold1043size36730.g10571.t1"/>
    <property type="gene ID" value="PSAMB.scaffold1043size36730.g10571"/>
</dbReference>
<feature type="region of interest" description="Disordered" evidence="1">
    <location>
        <begin position="1"/>
        <end position="104"/>
    </location>
</feature>
<feature type="compositionally biased region" description="Polar residues" evidence="1">
    <location>
        <begin position="51"/>
        <end position="61"/>
    </location>
</feature>
<keyword evidence="2" id="KW-1185">Reference proteome</keyword>
<protein>
    <submittedName>
        <fullName evidence="3">Uncharacterized protein</fullName>
    </submittedName>
</protein>
<reference evidence="3" key="1">
    <citation type="submission" date="2022-11" db="UniProtKB">
        <authorList>
            <consortium name="WormBaseParasite"/>
        </authorList>
    </citation>
    <scope>IDENTIFICATION</scope>
</reference>
<feature type="compositionally biased region" description="Basic and acidic residues" evidence="1">
    <location>
        <begin position="84"/>
        <end position="93"/>
    </location>
</feature>
<accession>A0A914UIP0</accession>
<feature type="compositionally biased region" description="Basic and acidic residues" evidence="1">
    <location>
        <begin position="38"/>
        <end position="50"/>
    </location>
</feature>
<evidence type="ECO:0000256" key="1">
    <source>
        <dbReference type="SAM" id="MobiDB-lite"/>
    </source>
</evidence>
<dbReference type="AlphaFoldDB" id="A0A914UIP0"/>
<name>A0A914UIP0_9BILA</name>
<evidence type="ECO:0000313" key="3">
    <source>
        <dbReference type="WBParaSite" id="PSAMB.scaffold1043size36730.g10571.t1"/>
    </source>
</evidence>
<sequence>MTKPPLNGRLKPRSERGGGGGGRRTGGNGGRGGGRCRRPSEGHSSAEKGNRSASRHASQQRAFEPRRGDAGALGGRRRLPVLNRVREGRARTPEDDDDDDCGGGCCRAGKNERTRLRSYYNAFFDSSSPSPPKKASTSGRTRADYYDGCAQWVMATAGGDTCDPAGRTFDAI</sequence>